<name>A0ABN0WQB5_9BACI</name>
<dbReference type="PROSITE" id="PS51186">
    <property type="entry name" value="GNAT"/>
    <property type="match status" value="1"/>
</dbReference>
<organism evidence="2 3">
    <name type="scientific">Bacillus carboniphilus</name>
    <dbReference type="NCBI Taxonomy" id="86663"/>
    <lineage>
        <taxon>Bacteria</taxon>
        <taxon>Bacillati</taxon>
        <taxon>Bacillota</taxon>
        <taxon>Bacilli</taxon>
        <taxon>Bacillales</taxon>
        <taxon>Bacillaceae</taxon>
        <taxon>Bacillus</taxon>
    </lineage>
</organism>
<sequence length="277" mass="31777">MITELHKSDFYKCRELVNKHGQLEVKAVIEGVNPGRIFVDDAKTPASGLIWLGNNDGFIFIGDEKNEGFNRELNGFIDQVIIPEAAKEGLAWFEAIGNHEKWYSTIEKVFKHRDLGSWNQRVYILHNNDYNSQSEVSIDPKYSVLKINETLFHNQDNFIQNIEFLHSKILEFWTTPDAFFRNGIGYCVVHKNRIVSVCSSGFVVDGTHCIDIETLEEHQGQKLAQKVAHAFVKDCLAHNQVPYWDCMESNKPSVAVAEKLGFCNTFNYDGYEFSMKK</sequence>
<feature type="domain" description="N-acetyltransferase" evidence="1">
    <location>
        <begin position="140"/>
        <end position="277"/>
    </location>
</feature>
<comment type="caution">
    <text evidence="2">The sequence shown here is derived from an EMBL/GenBank/DDBJ whole genome shotgun (WGS) entry which is preliminary data.</text>
</comment>
<evidence type="ECO:0000259" key="1">
    <source>
        <dbReference type="PROSITE" id="PS51186"/>
    </source>
</evidence>
<dbReference type="RefSeq" id="WP_343802764.1">
    <property type="nucleotide sequence ID" value="NZ_BAAADJ010000062.1"/>
</dbReference>
<protein>
    <submittedName>
        <fullName evidence="2">GNAT family N-acetyltransferase</fullName>
    </submittedName>
</protein>
<proteinExistence type="predicted"/>
<dbReference type="PANTHER" id="PTHR31143:SF2">
    <property type="entry name" value="FR47-LIKE DOMAIN-CONTAINING PROTEIN-RELATED"/>
    <property type="match status" value="1"/>
</dbReference>
<dbReference type="Pfam" id="PF12746">
    <property type="entry name" value="GNAT_acetyltran"/>
    <property type="match status" value="1"/>
</dbReference>
<keyword evidence="3" id="KW-1185">Reference proteome</keyword>
<dbReference type="SUPFAM" id="SSF55729">
    <property type="entry name" value="Acyl-CoA N-acyltransferases (Nat)"/>
    <property type="match status" value="1"/>
</dbReference>
<dbReference type="Gene3D" id="3.40.630.110">
    <property type="entry name" value="GNAT acetyltransferase-like"/>
    <property type="match status" value="1"/>
</dbReference>
<evidence type="ECO:0000313" key="3">
    <source>
        <dbReference type="Proteomes" id="UP001500782"/>
    </source>
</evidence>
<dbReference type="Proteomes" id="UP001500782">
    <property type="component" value="Unassembled WGS sequence"/>
</dbReference>
<evidence type="ECO:0000313" key="2">
    <source>
        <dbReference type="EMBL" id="GAA0344023.1"/>
    </source>
</evidence>
<dbReference type="InterPro" id="IPR042573">
    <property type="entry name" value="GNAT_acetyltra_N"/>
</dbReference>
<dbReference type="Gene3D" id="3.40.630.30">
    <property type="match status" value="1"/>
</dbReference>
<dbReference type="InterPro" id="IPR016181">
    <property type="entry name" value="Acyl_CoA_acyltransferase"/>
</dbReference>
<dbReference type="InterPro" id="IPR027365">
    <property type="entry name" value="GNAT_acetyltra_YdfB-like"/>
</dbReference>
<dbReference type="InterPro" id="IPR000182">
    <property type="entry name" value="GNAT_dom"/>
</dbReference>
<gene>
    <name evidence="2" type="ORF">GCM10008967_38080</name>
</gene>
<accession>A0ABN0WQB5</accession>
<reference evidence="2 3" key="1">
    <citation type="journal article" date="2019" name="Int. J. Syst. Evol. Microbiol.">
        <title>The Global Catalogue of Microorganisms (GCM) 10K type strain sequencing project: providing services to taxonomists for standard genome sequencing and annotation.</title>
        <authorList>
            <consortium name="The Broad Institute Genomics Platform"/>
            <consortium name="The Broad Institute Genome Sequencing Center for Infectious Disease"/>
            <person name="Wu L."/>
            <person name="Ma J."/>
        </authorList>
    </citation>
    <scope>NUCLEOTIDE SEQUENCE [LARGE SCALE GENOMIC DNA]</scope>
    <source>
        <strain evidence="2 3">JCM 9731</strain>
    </source>
</reference>
<dbReference type="PANTHER" id="PTHR31143">
    <property type="match status" value="1"/>
</dbReference>
<dbReference type="EMBL" id="BAAADJ010000062">
    <property type="protein sequence ID" value="GAA0344023.1"/>
    <property type="molecule type" value="Genomic_DNA"/>
</dbReference>